<accession>A0A7J6PDM3</accession>
<gene>
    <name evidence="2" type="ORF">FOZ60_009161</name>
</gene>
<evidence type="ECO:0000313" key="2">
    <source>
        <dbReference type="EMBL" id="KAF4694047.1"/>
    </source>
</evidence>
<proteinExistence type="predicted"/>
<evidence type="ECO:0000256" key="1">
    <source>
        <dbReference type="SAM" id="MobiDB-lite"/>
    </source>
</evidence>
<feature type="region of interest" description="Disordered" evidence="1">
    <location>
        <begin position="46"/>
        <end position="91"/>
    </location>
</feature>
<evidence type="ECO:0000313" key="3">
    <source>
        <dbReference type="Proteomes" id="UP000541610"/>
    </source>
</evidence>
<protein>
    <submittedName>
        <fullName evidence="2">Uncharacterized protein</fullName>
    </submittedName>
</protein>
<feature type="compositionally biased region" description="Basic and acidic residues" evidence="1">
    <location>
        <begin position="81"/>
        <end position="91"/>
    </location>
</feature>
<feature type="region of interest" description="Disordered" evidence="1">
    <location>
        <begin position="1"/>
        <end position="26"/>
    </location>
</feature>
<dbReference type="Proteomes" id="UP000541610">
    <property type="component" value="Unassembled WGS sequence"/>
</dbReference>
<dbReference type="AlphaFoldDB" id="A0A7J6PDM3"/>
<comment type="caution">
    <text evidence="2">The sequence shown here is derived from an EMBL/GenBank/DDBJ whole genome shotgun (WGS) entry which is preliminary data.</text>
</comment>
<dbReference type="EMBL" id="JABANP010000037">
    <property type="protein sequence ID" value="KAF4694047.1"/>
    <property type="molecule type" value="Genomic_DNA"/>
</dbReference>
<sequence length="91" mass="10042">MGKTLFPEESFAHATPEKSSGSVPTVPDFLQMLTSGLPIHSCCLDTTTSADEEPCDHTFRSSQADDTTDEDSITNRTRNTPLRELELNPDR</sequence>
<organism evidence="2 3">
    <name type="scientific">Perkinsus olseni</name>
    <name type="common">Perkinsus atlanticus</name>
    <dbReference type="NCBI Taxonomy" id="32597"/>
    <lineage>
        <taxon>Eukaryota</taxon>
        <taxon>Sar</taxon>
        <taxon>Alveolata</taxon>
        <taxon>Perkinsozoa</taxon>
        <taxon>Perkinsea</taxon>
        <taxon>Perkinsida</taxon>
        <taxon>Perkinsidae</taxon>
        <taxon>Perkinsus</taxon>
    </lineage>
</organism>
<reference evidence="2 3" key="1">
    <citation type="submission" date="2020-04" db="EMBL/GenBank/DDBJ databases">
        <title>Perkinsus olseni comparative genomics.</title>
        <authorList>
            <person name="Bogema D.R."/>
        </authorList>
    </citation>
    <scope>NUCLEOTIDE SEQUENCE [LARGE SCALE GENOMIC DNA]</scope>
    <source>
        <strain evidence="2">00978-12</strain>
    </source>
</reference>
<name>A0A7J6PDM3_PEROL</name>